<evidence type="ECO:0000256" key="2">
    <source>
        <dbReference type="ARBA" id="ARBA00011738"/>
    </source>
</evidence>
<dbReference type="PROSITE" id="PS50405">
    <property type="entry name" value="GST_CTER"/>
    <property type="match status" value="1"/>
</dbReference>
<evidence type="ECO:0000313" key="9">
    <source>
        <dbReference type="Proteomes" id="UP001066276"/>
    </source>
</evidence>
<sequence length="291" mass="33155">MGSVHSPGTYLQSLVHRLMHRLGAQFTVGCTGVILADIKKPRSRPLDPQVFFLSSRWLCIRRASRPDILRSIPGPETPRSSMHDYTFIYFGVRGRVEAARILLADQGQDWKEDVVTFDLWTQGDLKKKCVFGQLPGFKDGDFELYQSNAILRYLARNHDLYGKDNHEASYIDMVADGVEDLRMKYAKMIYQNYEDGKAPYIENLPKDLRPFECLLSKNHDGKGFIVGSKISYTDYALLDILLTHLVLAPDCLKDFPLLHAYVERLSARPNLKAFLESDARKARPINGNGKQ</sequence>
<name>A0AAV7SWL9_PLEWA</name>
<dbReference type="InterPro" id="IPR004046">
    <property type="entry name" value="GST_C"/>
</dbReference>
<dbReference type="SFLD" id="SFLDG00363">
    <property type="entry name" value="AMPS_(cytGST):_Alpha-__Mu-__Pi"/>
    <property type="match status" value="1"/>
</dbReference>
<keyword evidence="4" id="KW-0808">Transferase</keyword>
<organism evidence="8 9">
    <name type="scientific">Pleurodeles waltl</name>
    <name type="common">Iberian ribbed newt</name>
    <dbReference type="NCBI Taxonomy" id="8319"/>
    <lineage>
        <taxon>Eukaryota</taxon>
        <taxon>Metazoa</taxon>
        <taxon>Chordata</taxon>
        <taxon>Craniata</taxon>
        <taxon>Vertebrata</taxon>
        <taxon>Euteleostomi</taxon>
        <taxon>Amphibia</taxon>
        <taxon>Batrachia</taxon>
        <taxon>Caudata</taxon>
        <taxon>Salamandroidea</taxon>
        <taxon>Salamandridae</taxon>
        <taxon>Pleurodelinae</taxon>
        <taxon>Pleurodeles</taxon>
    </lineage>
</organism>
<dbReference type="SFLD" id="SFLDS00019">
    <property type="entry name" value="Glutathione_Transferase_(cytos"/>
    <property type="match status" value="1"/>
</dbReference>
<dbReference type="InterPro" id="IPR010987">
    <property type="entry name" value="Glutathione-S-Trfase_C-like"/>
</dbReference>
<reference evidence="8" key="1">
    <citation type="journal article" date="2022" name="bioRxiv">
        <title>Sequencing and chromosome-scale assembly of the giantPleurodeles waltlgenome.</title>
        <authorList>
            <person name="Brown T."/>
            <person name="Elewa A."/>
            <person name="Iarovenko S."/>
            <person name="Subramanian E."/>
            <person name="Araus A.J."/>
            <person name="Petzold A."/>
            <person name="Susuki M."/>
            <person name="Suzuki K.-i.T."/>
            <person name="Hayashi T."/>
            <person name="Toyoda A."/>
            <person name="Oliveira C."/>
            <person name="Osipova E."/>
            <person name="Leigh N.D."/>
            <person name="Simon A."/>
            <person name="Yun M.H."/>
        </authorList>
    </citation>
    <scope>NUCLEOTIDE SEQUENCE</scope>
    <source>
        <strain evidence="8">20211129_DDA</strain>
        <tissue evidence="8">Liver</tissue>
    </source>
</reference>
<dbReference type="AlphaFoldDB" id="A0AAV7SWL9"/>
<gene>
    <name evidence="8" type="ORF">NDU88_000219</name>
</gene>
<keyword evidence="9" id="KW-1185">Reference proteome</keyword>
<dbReference type="GO" id="GO:0006749">
    <property type="term" value="P:glutathione metabolic process"/>
    <property type="evidence" value="ECO:0007669"/>
    <property type="project" value="TreeGrafter"/>
</dbReference>
<dbReference type="CDD" id="cd03076">
    <property type="entry name" value="GST_N_Pi"/>
    <property type="match status" value="1"/>
</dbReference>
<dbReference type="Proteomes" id="UP001066276">
    <property type="component" value="Chromosome 4_1"/>
</dbReference>
<dbReference type="GO" id="GO:0005829">
    <property type="term" value="C:cytosol"/>
    <property type="evidence" value="ECO:0007669"/>
    <property type="project" value="TreeGrafter"/>
</dbReference>
<dbReference type="EMBL" id="JANPWB010000007">
    <property type="protein sequence ID" value="KAJ1168272.1"/>
    <property type="molecule type" value="Genomic_DNA"/>
</dbReference>
<dbReference type="SFLD" id="SFLDG01205">
    <property type="entry name" value="AMPS.1"/>
    <property type="match status" value="1"/>
</dbReference>
<protein>
    <recommendedName>
        <fullName evidence="3">glutathione transferase</fullName>
        <ecNumber evidence="3">2.5.1.18</ecNumber>
    </recommendedName>
    <alternativeName>
        <fullName evidence="5">GST class-pi</fullName>
    </alternativeName>
</protein>
<dbReference type="Pfam" id="PF14497">
    <property type="entry name" value="GST_C_3"/>
    <property type="match status" value="1"/>
</dbReference>
<dbReference type="FunFam" id="1.20.1050.10:FF:000047">
    <property type="entry name" value="Glutathione S-transferase P"/>
    <property type="match status" value="1"/>
</dbReference>
<comment type="subunit">
    <text evidence="2">Homodimer.</text>
</comment>
<dbReference type="CDD" id="cd03210">
    <property type="entry name" value="GST_C_Pi"/>
    <property type="match status" value="1"/>
</dbReference>
<evidence type="ECO:0000256" key="5">
    <source>
        <dbReference type="ARBA" id="ARBA00032759"/>
    </source>
</evidence>
<comment type="caution">
    <text evidence="8">The sequence shown here is derived from an EMBL/GenBank/DDBJ whole genome shotgun (WGS) entry which is preliminary data.</text>
</comment>
<proteinExistence type="inferred from homology"/>
<evidence type="ECO:0000256" key="1">
    <source>
        <dbReference type="ARBA" id="ARBA00007297"/>
    </source>
</evidence>
<feature type="domain" description="GST N-terminal" evidence="6">
    <location>
        <begin position="83"/>
        <end position="162"/>
    </location>
</feature>
<dbReference type="PANTHER" id="PTHR11571:SF141">
    <property type="entry name" value="GLUTATHIONE S-TRANSFERASE"/>
    <property type="match status" value="1"/>
</dbReference>
<evidence type="ECO:0000256" key="4">
    <source>
        <dbReference type="ARBA" id="ARBA00022679"/>
    </source>
</evidence>
<evidence type="ECO:0000259" key="6">
    <source>
        <dbReference type="PROSITE" id="PS50404"/>
    </source>
</evidence>
<dbReference type="Pfam" id="PF02798">
    <property type="entry name" value="GST_N"/>
    <property type="match status" value="1"/>
</dbReference>
<dbReference type="InterPro" id="IPR003082">
    <property type="entry name" value="GST_pi"/>
</dbReference>
<dbReference type="SUPFAM" id="SSF47616">
    <property type="entry name" value="GST C-terminal domain-like"/>
    <property type="match status" value="1"/>
</dbReference>
<dbReference type="InterPro" id="IPR036282">
    <property type="entry name" value="Glutathione-S-Trfase_C_sf"/>
</dbReference>
<dbReference type="InterPro" id="IPR036249">
    <property type="entry name" value="Thioredoxin-like_sf"/>
</dbReference>
<comment type="similarity">
    <text evidence="1">Belongs to the GST superfamily. Pi family.</text>
</comment>
<dbReference type="InterPro" id="IPR040079">
    <property type="entry name" value="Glutathione_S-Trfase"/>
</dbReference>
<dbReference type="GO" id="GO:0004364">
    <property type="term" value="F:glutathione transferase activity"/>
    <property type="evidence" value="ECO:0007669"/>
    <property type="project" value="UniProtKB-EC"/>
</dbReference>
<feature type="domain" description="GST C-terminal" evidence="7">
    <location>
        <begin position="164"/>
        <end position="285"/>
    </location>
</feature>
<evidence type="ECO:0000259" key="7">
    <source>
        <dbReference type="PROSITE" id="PS50405"/>
    </source>
</evidence>
<dbReference type="InterPro" id="IPR050213">
    <property type="entry name" value="GST_superfamily"/>
</dbReference>
<dbReference type="PROSITE" id="PS50404">
    <property type="entry name" value="GST_NTER"/>
    <property type="match status" value="1"/>
</dbReference>
<dbReference type="PRINTS" id="PR01268">
    <property type="entry name" value="GSTRNSFRASEP"/>
</dbReference>
<dbReference type="Gene3D" id="3.40.30.10">
    <property type="entry name" value="Glutaredoxin"/>
    <property type="match status" value="1"/>
</dbReference>
<dbReference type="Gene3D" id="1.20.1050.10">
    <property type="match status" value="1"/>
</dbReference>
<dbReference type="PANTHER" id="PTHR11571">
    <property type="entry name" value="GLUTATHIONE S-TRANSFERASE"/>
    <property type="match status" value="1"/>
</dbReference>
<dbReference type="EC" id="2.5.1.18" evidence="3"/>
<dbReference type="InterPro" id="IPR004045">
    <property type="entry name" value="Glutathione_S-Trfase_N"/>
</dbReference>
<dbReference type="SUPFAM" id="SSF52833">
    <property type="entry name" value="Thioredoxin-like"/>
    <property type="match status" value="1"/>
</dbReference>
<evidence type="ECO:0000313" key="8">
    <source>
        <dbReference type="EMBL" id="KAJ1168272.1"/>
    </source>
</evidence>
<evidence type="ECO:0000256" key="3">
    <source>
        <dbReference type="ARBA" id="ARBA00012452"/>
    </source>
</evidence>
<accession>A0AAV7SWL9</accession>